<dbReference type="InterPro" id="IPR006456">
    <property type="entry name" value="ZF_HD_homeobox_Cys/His_dimer"/>
</dbReference>
<evidence type="ECO:0000256" key="8">
    <source>
        <dbReference type="ARBA" id="ARBA00023163"/>
    </source>
</evidence>
<evidence type="ECO:0000256" key="5">
    <source>
        <dbReference type="ARBA" id="ARBA00023015"/>
    </source>
</evidence>
<reference evidence="12 13" key="1">
    <citation type="submission" date="2024-01" db="EMBL/GenBank/DDBJ databases">
        <title>The complete chloroplast genome sequence of Lithospermum erythrorhizon: insights into the phylogenetic relationship among Boraginaceae species and the maternal lineages of purple gromwells.</title>
        <authorList>
            <person name="Okada T."/>
            <person name="Watanabe K."/>
        </authorList>
    </citation>
    <scope>NUCLEOTIDE SEQUENCE [LARGE SCALE GENOMIC DNA]</scope>
</reference>
<accession>A0AAV3RP02</accession>
<evidence type="ECO:0000256" key="10">
    <source>
        <dbReference type="SAM" id="MobiDB-lite"/>
    </source>
</evidence>
<evidence type="ECO:0000313" key="13">
    <source>
        <dbReference type="Proteomes" id="UP001454036"/>
    </source>
</evidence>
<dbReference type="NCBIfam" id="TIGR01566">
    <property type="entry name" value="ZF_HD_prot_N"/>
    <property type="match status" value="1"/>
</dbReference>
<evidence type="ECO:0000313" key="12">
    <source>
        <dbReference type="EMBL" id="GAA0183067.1"/>
    </source>
</evidence>
<sequence>MEFEHNEEEVPDVMLTPSYDHSLDNTNSKKMSQSSVVNNMDIFSQQMKLPKYKECLKNHAVGLGATAVDGCGEFMPGGEDGTLDALKCAACNCHRNFHRKETNPSPIEPQFGFHQPLLTQYPHHGTTHFSPPYFRGTPPGHPHVRPHQPLLLLPSSSSGGRFKDQEGDDGVSNLENSMGMSGSLKKRHRTKFSQVQKEKMLELAERLGWKLQKADDEIVQQFCNEFGIKRHVFKVWMHNNKHTIGKKEGTTPP</sequence>
<dbReference type="Proteomes" id="UP001454036">
    <property type="component" value="Unassembled WGS sequence"/>
</dbReference>
<evidence type="ECO:0000256" key="2">
    <source>
        <dbReference type="ARBA" id="ARBA00022723"/>
    </source>
</evidence>
<evidence type="ECO:0000256" key="4">
    <source>
        <dbReference type="ARBA" id="ARBA00022833"/>
    </source>
</evidence>
<dbReference type="FunFam" id="1.10.10.60:FF:000257">
    <property type="entry name" value="Zinc-finger homeodomain protein 2"/>
    <property type="match status" value="1"/>
</dbReference>
<keyword evidence="5" id="KW-0805">Transcription regulation</keyword>
<organism evidence="12 13">
    <name type="scientific">Lithospermum erythrorhizon</name>
    <name type="common">Purple gromwell</name>
    <name type="synonym">Lithospermum officinale var. erythrorhizon</name>
    <dbReference type="NCBI Taxonomy" id="34254"/>
    <lineage>
        <taxon>Eukaryota</taxon>
        <taxon>Viridiplantae</taxon>
        <taxon>Streptophyta</taxon>
        <taxon>Embryophyta</taxon>
        <taxon>Tracheophyta</taxon>
        <taxon>Spermatophyta</taxon>
        <taxon>Magnoliopsida</taxon>
        <taxon>eudicotyledons</taxon>
        <taxon>Gunneridae</taxon>
        <taxon>Pentapetalae</taxon>
        <taxon>asterids</taxon>
        <taxon>lamiids</taxon>
        <taxon>Boraginales</taxon>
        <taxon>Boraginaceae</taxon>
        <taxon>Boraginoideae</taxon>
        <taxon>Lithospermeae</taxon>
        <taxon>Lithospermum</taxon>
    </lineage>
</organism>
<keyword evidence="13" id="KW-1185">Reference proteome</keyword>
<evidence type="ECO:0000259" key="11">
    <source>
        <dbReference type="PROSITE" id="PS51523"/>
    </source>
</evidence>
<evidence type="ECO:0000256" key="1">
    <source>
        <dbReference type="ARBA" id="ARBA00004123"/>
    </source>
</evidence>
<feature type="domain" description="ZF-HD dimerization-type" evidence="11">
    <location>
        <begin position="52"/>
        <end position="101"/>
    </location>
</feature>
<dbReference type="Pfam" id="PF04770">
    <property type="entry name" value="ZF-HD_dimer"/>
    <property type="match status" value="1"/>
</dbReference>
<dbReference type="SUPFAM" id="SSF46689">
    <property type="entry name" value="Homeodomain-like"/>
    <property type="match status" value="1"/>
</dbReference>
<dbReference type="GO" id="GO:0003700">
    <property type="term" value="F:DNA-binding transcription factor activity"/>
    <property type="evidence" value="ECO:0007669"/>
    <property type="project" value="TreeGrafter"/>
</dbReference>
<dbReference type="GO" id="GO:0005634">
    <property type="term" value="C:nucleus"/>
    <property type="evidence" value="ECO:0007669"/>
    <property type="project" value="UniProtKB-SubCell"/>
</dbReference>
<dbReference type="EMBL" id="BAABME010010989">
    <property type="protein sequence ID" value="GAA0183067.1"/>
    <property type="molecule type" value="Genomic_DNA"/>
</dbReference>
<dbReference type="InterPro" id="IPR009057">
    <property type="entry name" value="Homeodomain-like_sf"/>
</dbReference>
<comment type="caution">
    <text evidence="12">The sequence shown here is derived from an EMBL/GenBank/DDBJ whole genome shotgun (WGS) entry which is preliminary data.</text>
</comment>
<comment type="subcellular location">
    <subcellularLocation>
        <location evidence="1">Nucleus</location>
    </subcellularLocation>
</comment>
<keyword evidence="4" id="KW-0862">Zinc</keyword>
<evidence type="ECO:0000256" key="3">
    <source>
        <dbReference type="ARBA" id="ARBA00022771"/>
    </source>
</evidence>
<keyword evidence="8" id="KW-0804">Transcription</keyword>
<dbReference type="PROSITE" id="PS51523">
    <property type="entry name" value="ZF_HD_DIMER"/>
    <property type="match status" value="1"/>
</dbReference>
<dbReference type="AlphaFoldDB" id="A0AAV3RP02"/>
<dbReference type="GO" id="GO:0050793">
    <property type="term" value="P:regulation of developmental process"/>
    <property type="evidence" value="ECO:0007669"/>
    <property type="project" value="TreeGrafter"/>
</dbReference>
<dbReference type="NCBIfam" id="TIGR01565">
    <property type="entry name" value="homeo_ZF_HD"/>
    <property type="match status" value="1"/>
</dbReference>
<protein>
    <recommendedName>
        <fullName evidence="11">ZF-HD dimerization-type domain-containing protein</fullName>
    </recommendedName>
</protein>
<evidence type="ECO:0000256" key="7">
    <source>
        <dbReference type="ARBA" id="ARBA00023155"/>
    </source>
</evidence>
<evidence type="ECO:0000256" key="9">
    <source>
        <dbReference type="ARBA" id="ARBA00023242"/>
    </source>
</evidence>
<dbReference type="GO" id="GO:0000976">
    <property type="term" value="F:transcription cis-regulatory region binding"/>
    <property type="evidence" value="ECO:0007669"/>
    <property type="project" value="TreeGrafter"/>
</dbReference>
<keyword evidence="9" id="KW-0539">Nucleus</keyword>
<gene>
    <name evidence="12" type="ORF">LIER_30548</name>
</gene>
<keyword evidence="3" id="KW-0863">Zinc-finger</keyword>
<name>A0AAV3RP02_LITER</name>
<proteinExistence type="predicted"/>
<evidence type="ECO:0000256" key="6">
    <source>
        <dbReference type="ARBA" id="ARBA00023125"/>
    </source>
</evidence>
<dbReference type="InterPro" id="IPR006455">
    <property type="entry name" value="Homeodomain_ZF_HD"/>
</dbReference>
<keyword evidence="7" id="KW-0371">Homeobox</keyword>
<feature type="region of interest" description="Disordered" evidence="10">
    <location>
        <begin position="124"/>
        <end position="148"/>
    </location>
</feature>
<dbReference type="Gene3D" id="1.10.10.60">
    <property type="entry name" value="Homeodomain-like"/>
    <property type="match status" value="1"/>
</dbReference>
<dbReference type="PANTHER" id="PTHR31948">
    <property type="entry name" value="ZINC-FINGER HOMEODOMAIN PROTEIN 2"/>
    <property type="match status" value="1"/>
</dbReference>
<dbReference type="PANTHER" id="PTHR31948:SF140">
    <property type="entry name" value="ZINC-FINGER HOMEODOMAIN PROTEIN 2"/>
    <property type="match status" value="1"/>
</dbReference>
<keyword evidence="2" id="KW-0479">Metal-binding</keyword>
<keyword evidence="6" id="KW-0238">DNA-binding</keyword>
<dbReference type="GO" id="GO:0008270">
    <property type="term" value="F:zinc ion binding"/>
    <property type="evidence" value="ECO:0007669"/>
    <property type="project" value="UniProtKB-KW"/>
</dbReference>